<dbReference type="InterPro" id="IPR014569">
    <property type="entry name" value="Ubq_cyt-c_CBP3-rel"/>
</dbReference>
<dbReference type="PANTHER" id="PTHR12184:SF1">
    <property type="entry name" value="UBIQUINOL-CYTOCHROME-C REDUCTASE COMPLEX ASSEMBLY FACTOR 1"/>
    <property type="match status" value="1"/>
</dbReference>
<feature type="region of interest" description="Disordered" evidence="3">
    <location>
        <begin position="177"/>
        <end position="202"/>
    </location>
</feature>
<proteinExistence type="inferred from homology"/>
<keyword evidence="6" id="KW-1185">Reference proteome</keyword>
<evidence type="ECO:0000259" key="4">
    <source>
        <dbReference type="Pfam" id="PF03981"/>
    </source>
</evidence>
<dbReference type="InterPro" id="IPR021150">
    <property type="entry name" value="Ubiq_cyt_c_chap"/>
</dbReference>
<evidence type="ECO:0000313" key="6">
    <source>
        <dbReference type="Proteomes" id="UP000766595"/>
    </source>
</evidence>
<dbReference type="RefSeq" id="WP_261968645.1">
    <property type="nucleotide sequence ID" value="NZ_JAHHZF010000005.1"/>
</dbReference>
<evidence type="ECO:0000313" key="5">
    <source>
        <dbReference type="EMBL" id="MBT9290023.1"/>
    </source>
</evidence>
<dbReference type="EMBL" id="JAHHZF010000005">
    <property type="protein sequence ID" value="MBT9290023.1"/>
    <property type="molecule type" value="Genomic_DNA"/>
</dbReference>
<comment type="similarity">
    <text evidence="2">Belongs to the UPF0174 family.</text>
</comment>
<dbReference type="Pfam" id="PF03981">
    <property type="entry name" value="Ubiq_cyt_C_chap"/>
    <property type="match status" value="1"/>
</dbReference>
<evidence type="ECO:0000256" key="1">
    <source>
        <dbReference type="ARBA" id="ARBA00006407"/>
    </source>
</evidence>
<accession>A0A947D2Z5</accession>
<dbReference type="AlphaFoldDB" id="A0A947D2Z5"/>
<sequence length="202" mass="21575">MLFGLFGRRIPESRQAVYGAIVAQARQPAFYLDHAVPDTVEGRFEMILVHATLMFHRLGREAPATRAAAQDVLDIFFTDMDRNLRELGVGDLSVGKKMKKLGMAYAGRSQAYSRAIAAGDATELTSAVLRNVYRGDAGAADPAARVAAYMLAATARLDGQSADDLIEARIVWPDPVSFADPNSRPTAPSPDAGAAPTPVSPS</sequence>
<dbReference type="Proteomes" id="UP000766595">
    <property type="component" value="Unassembled WGS sequence"/>
</dbReference>
<comment type="caution">
    <text evidence="5">The sequence shown here is derived from an EMBL/GenBank/DDBJ whole genome shotgun (WGS) entry which is preliminary data.</text>
</comment>
<protein>
    <submittedName>
        <fullName evidence="5">Ubiquinol-cytochrome C chaperone</fullName>
    </submittedName>
</protein>
<reference evidence="5 6" key="1">
    <citation type="submission" date="2021-06" db="EMBL/GenBank/DDBJ databases">
        <authorList>
            <person name="Grouzdev D.S."/>
            <person name="Koziaeva V."/>
        </authorList>
    </citation>
    <scope>NUCLEOTIDE SEQUENCE [LARGE SCALE GENOMIC DNA]</scope>
    <source>
        <strain evidence="5 6">22</strain>
    </source>
</reference>
<evidence type="ECO:0000256" key="2">
    <source>
        <dbReference type="ARBA" id="ARBA00006436"/>
    </source>
</evidence>
<gene>
    <name evidence="5" type="ORF">KL771_11190</name>
</gene>
<dbReference type="InterPro" id="IPR007129">
    <property type="entry name" value="Ubiqinol_cyt_c_chaperone_CPB3"/>
</dbReference>
<comment type="similarity">
    <text evidence="1">Belongs to the CBP3 family.</text>
</comment>
<evidence type="ECO:0000256" key="3">
    <source>
        <dbReference type="SAM" id="MobiDB-lite"/>
    </source>
</evidence>
<dbReference type="PIRSF" id="PIRSF032079">
    <property type="entry name" value="UCP032079"/>
    <property type="match status" value="1"/>
</dbReference>
<dbReference type="PANTHER" id="PTHR12184">
    <property type="entry name" value="UBIQUINOL-CYTOCHROME C REDUCTASE COMPLEX ASSEMBLY FACTOR 1 FAMILY MEMBER"/>
    <property type="match status" value="1"/>
</dbReference>
<feature type="domain" description="Ubiquinol-cytochrome c chaperone" evidence="4">
    <location>
        <begin position="33"/>
        <end position="172"/>
    </location>
</feature>
<name>A0A947D2Z5_9HYPH</name>
<organism evidence="5 6">
    <name type="scientific">Prosthecodimorpha staleyi</name>
    <dbReference type="NCBI Taxonomy" id="2840188"/>
    <lineage>
        <taxon>Bacteria</taxon>
        <taxon>Pseudomonadati</taxon>
        <taxon>Pseudomonadota</taxon>
        <taxon>Alphaproteobacteria</taxon>
        <taxon>Hyphomicrobiales</taxon>
        <taxon>Ancalomicrobiaceae</taxon>
        <taxon>Prosthecodimorpha</taxon>
    </lineage>
</organism>